<evidence type="ECO:0000256" key="1">
    <source>
        <dbReference type="SAM" id="MobiDB-lite"/>
    </source>
</evidence>
<dbReference type="RefSeq" id="WP_310769519.1">
    <property type="nucleotide sequence ID" value="NZ_JBHRWR010000009.1"/>
</dbReference>
<dbReference type="EMBL" id="JBHRWR010000009">
    <property type="protein sequence ID" value="MFC3574567.1"/>
    <property type="molecule type" value="Genomic_DNA"/>
</dbReference>
<organism evidence="3 4">
    <name type="scientific">Streptomyces yaanensis</name>
    <dbReference type="NCBI Taxonomy" id="1142239"/>
    <lineage>
        <taxon>Bacteria</taxon>
        <taxon>Bacillati</taxon>
        <taxon>Actinomycetota</taxon>
        <taxon>Actinomycetes</taxon>
        <taxon>Kitasatosporales</taxon>
        <taxon>Streptomycetaceae</taxon>
        <taxon>Streptomyces</taxon>
    </lineage>
</organism>
<sequence>MMFDPGQRAPRQQLEWLSGSRADEYANEARRRSSPQKRQKRQKRQNRQSGSGGLAGLLTYVVLVAAVVLLARDAEFRTAAWTFIRGL</sequence>
<keyword evidence="2" id="KW-0472">Membrane</keyword>
<evidence type="ECO:0000256" key="2">
    <source>
        <dbReference type="SAM" id="Phobius"/>
    </source>
</evidence>
<gene>
    <name evidence="3" type="ORF">ACFOZ0_15055</name>
</gene>
<dbReference type="Proteomes" id="UP001595701">
    <property type="component" value="Unassembled WGS sequence"/>
</dbReference>
<feature type="compositionally biased region" description="Basic residues" evidence="1">
    <location>
        <begin position="32"/>
        <end position="46"/>
    </location>
</feature>
<keyword evidence="2" id="KW-1133">Transmembrane helix</keyword>
<protein>
    <submittedName>
        <fullName evidence="3">Uncharacterized protein</fullName>
    </submittedName>
</protein>
<comment type="caution">
    <text evidence="3">The sequence shown here is derived from an EMBL/GenBank/DDBJ whole genome shotgun (WGS) entry which is preliminary data.</text>
</comment>
<feature type="region of interest" description="Disordered" evidence="1">
    <location>
        <begin position="1"/>
        <end position="52"/>
    </location>
</feature>
<name>A0ABV7SE08_9ACTN</name>
<evidence type="ECO:0000313" key="3">
    <source>
        <dbReference type="EMBL" id="MFC3574567.1"/>
    </source>
</evidence>
<reference evidence="4" key="1">
    <citation type="journal article" date="2019" name="Int. J. Syst. Evol. Microbiol.">
        <title>The Global Catalogue of Microorganisms (GCM) 10K type strain sequencing project: providing services to taxonomists for standard genome sequencing and annotation.</title>
        <authorList>
            <consortium name="The Broad Institute Genomics Platform"/>
            <consortium name="The Broad Institute Genome Sequencing Center for Infectious Disease"/>
            <person name="Wu L."/>
            <person name="Ma J."/>
        </authorList>
    </citation>
    <scope>NUCLEOTIDE SEQUENCE [LARGE SCALE GENOMIC DNA]</scope>
    <source>
        <strain evidence="4">CGMCC 4.7035</strain>
    </source>
</reference>
<accession>A0ABV7SE08</accession>
<feature type="transmembrane region" description="Helical" evidence="2">
    <location>
        <begin position="50"/>
        <end position="71"/>
    </location>
</feature>
<feature type="compositionally biased region" description="Basic and acidic residues" evidence="1">
    <location>
        <begin position="21"/>
        <end position="31"/>
    </location>
</feature>
<proteinExistence type="predicted"/>
<evidence type="ECO:0000313" key="4">
    <source>
        <dbReference type="Proteomes" id="UP001595701"/>
    </source>
</evidence>
<keyword evidence="2" id="KW-0812">Transmembrane</keyword>
<keyword evidence="4" id="KW-1185">Reference proteome</keyword>